<protein>
    <submittedName>
        <fullName evidence="2">Phage protein U</fullName>
    </submittedName>
    <submittedName>
        <fullName evidence="1">Phage tail protein</fullName>
    </submittedName>
</protein>
<reference evidence="1" key="2">
    <citation type="submission" date="2017-09" db="EMBL/GenBank/DDBJ databases">
        <title>FDA dAtabase for Regulatory Grade micrObial Sequences (FDA-ARGOS): Supporting development and validation of Infectious Disease Dx tests.</title>
        <authorList>
            <person name="Minogue T."/>
            <person name="Wolcott M."/>
            <person name="Wasieloski L."/>
            <person name="Aguilar W."/>
            <person name="Moore D."/>
            <person name="Tallon L.J."/>
            <person name="Sadzewicz L."/>
            <person name="Ott S."/>
            <person name="Zhao X."/>
            <person name="Nagaraj S."/>
            <person name="Vavikolanu K."/>
            <person name="Aluvathingal J."/>
            <person name="Nadendla S."/>
            <person name="Sichtig H."/>
        </authorList>
    </citation>
    <scope>NUCLEOTIDE SEQUENCE</scope>
    <source>
        <strain evidence="1">FDAARGOS_387</strain>
    </source>
</reference>
<dbReference type="Proteomes" id="UP000373449">
    <property type="component" value="Unassembled WGS sequence"/>
</dbReference>
<dbReference type="STRING" id="1111728.GCA_000427805_01994"/>
<dbReference type="AlphaFoldDB" id="A0A2C6DLN0"/>
<dbReference type="Pfam" id="PF06995">
    <property type="entry name" value="Phage_P2_GpU"/>
    <property type="match status" value="1"/>
</dbReference>
<proteinExistence type="predicted"/>
<gene>
    <name evidence="1" type="ORF">CRN84_07930</name>
    <name evidence="2" type="ORF">NCTC12282_02405</name>
</gene>
<evidence type="ECO:0000313" key="1">
    <source>
        <dbReference type="EMBL" id="PHI29252.1"/>
    </source>
</evidence>
<dbReference type="OrthoDB" id="1550902at2"/>
<dbReference type="InterPro" id="IPR016912">
    <property type="entry name" value="Phage_P2_GpU"/>
</dbReference>
<evidence type="ECO:0000313" key="2">
    <source>
        <dbReference type="EMBL" id="VFS47469.1"/>
    </source>
</evidence>
<sequence>MMMILGMFPFMLKTVPYQEFQQTKSWRFPTNNRVGKSPAVQFTGINNDTITLSGVLLPEFTGGRLSMFGLKTMADAGMAWPLIESSGAIYGMFVIESITENKSFFFKDGTARRIEFTINLKRTDDGLLDMLGSLGEKIAGLF</sequence>
<reference evidence="3" key="1">
    <citation type="submission" date="2017-09" db="EMBL/GenBank/DDBJ databases">
        <title>FDA dAtabase for Regulatory Grade micrObial Sequences (FDA-ARGOS): Supporting development and validation of Infectious Disease Dx tests.</title>
        <authorList>
            <person name="Minogue T."/>
            <person name="Wolcott M."/>
            <person name="Wasieloski L."/>
            <person name="Aguilar W."/>
            <person name="Moore D."/>
            <person name="Tallon L."/>
            <person name="Sadzewicz L."/>
            <person name="Ott S."/>
            <person name="Zhao X."/>
            <person name="Nagaraj S."/>
            <person name="Vavikolanu K."/>
            <person name="Aluvathingal J."/>
            <person name="Nadendla S."/>
            <person name="Sichtig H."/>
        </authorList>
    </citation>
    <scope>NUCLEOTIDE SEQUENCE [LARGE SCALE GENOMIC DNA]</scope>
    <source>
        <strain evidence="3">FDAARGOS_387</strain>
    </source>
</reference>
<dbReference type="PIRSF" id="PIRSF029208">
    <property type="entry name" value="Phage_tail_GPU"/>
    <property type="match status" value="1"/>
</dbReference>
<reference evidence="2 4" key="3">
    <citation type="submission" date="2019-03" db="EMBL/GenBank/DDBJ databases">
        <authorList>
            <consortium name="Pathogen Informatics"/>
        </authorList>
    </citation>
    <scope>NUCLEOTIDE SEQUENCE [LARGE SCALE GENOMIC DNA]</scope>
    <source>
        <strain evidence="2 4">NCTC12282</strain>
    </source>
</reference>
<evidence type="ECO:0000313" key="3">
    <source>
        <dbReference type="Proteomes" id="UP000224974"/>
    </source>
</evidence>
<evidence type="ECO:0000313" key="4">
    <source>
        <dbReference type="Proteomes" id="UP000373449"/>
    </source>
</evidence>
<dbReference type="EMBL" id="CAADJA010000002">
    <property type="protein sequence ID" value="VFS47469.1"/>
    <property type="molecule type" value="Genomic_DNA"/>
</dbReference>
<keyword evidence="3" id="KW-1185">Reference proteome</keyword>
<name>A0A2C6DLN0_9GAMM</name>
<dbReference type="RefSeq" id="WP_051323313.1">
    <property type="nucleotide sequence ID" value="NZ_CAADJA010000002.1"/>
</dbReference>
<accession>A0A2C6DLN0</accession>
<dbReference type="Proteomes" id="UP000224974">
    <property type="component" value="Unassembled WGS sequence"/>
</dbReference>
<organism evidence="1 3">
    <name type="scientific">Budvicia aquatica</name>
    <dbReference type="NCBI Taxonomy" id="82979"/>
    <lineage>
        <taxon>Bacteria</taxon>
        <taxon>Pseudomonadati</taxon>
        <taxon>Pseudomonadota</taxon>
        <taxon>Gammaproteobacteria</taxon>
        <taxon>Enterobacterales</taxon>
        <taxon>Budviciaceae</taxon>
        <taxon>Budvicia</taxon>
    </lineage>
</organism>
<dbReference type="InterPro" id="IPR009734">
    <property type="entry name" value="Myoviridae_GpU"/>
</dbReference>
<dbReference type="EMBL" id="PDDX01000001">
    <property type="protein sequence ID" value="PHI29252.1"/>
    <property type="molecule type" value="Genomic_DNA"/>
</dbReference>